<accession>A0ACC2WH95</accession>
<evidence type="ECO:0000313" key="2">
    <source>
        <dbReference type="Proteomes" id="UP001230649"/>
    </source>
</evidence>
<reference evidence="1" key="1">
    <citation type="submission" date="2023-04" db="EMBL/GenBank/DDBJ databases">
        <title>Draft Genome sequencing of Naganishia species isolated from polar environments using Oxford Nanopore Technology.</title>
        <authorList>
            <person name="Leo P."/>
            <person name="Venkateswaran K."/>
        </authorList>
    </citation>
    <scope>NUCLEOTIDE SEQUENCE</scope>
    <source>
        <strain evidence="1">MNA-CCFEE 5262</strain>
    </source>
</reference>
<dbReference type="EMBL" id="JASBWS010000023">
    <property type="protein sequence ID" value="KAJ9110569.1"/>
    <property type="molecule type" value="Genomic_DNA"/>
</dbReference>
<sequence>MSSATHRHAPPNVQTHAQQALESYPELLVTGLEHSSQVFALVAESLGQKPAGHGKKSQSSASKDGGIKHAALAKPVGSTYQPQGLSGGEKAAQAHSSKSGVAAQSSGAKRNTVRGDSDILPDSSESPAPTHFYVDFISTGIISLTPPPVLKKHSHDSPSSTWLRRNVINIKISDRDLLAVAIGERVPVKLFSSGRLRIKGDIHKALLLGKLLSVTRSQIYADADEDSPSHDLYDVRPSKAASTNDKAGEHSSNTQRRAESGGNLGSAGRRGELDAEGMQGQGAPAGGAEWGVAGMGSKDMVRAKL</sequence>
<organism evidence="1 2">
    <name type="scientific">Naganishia adeliensis</name>
    <dbReference type="NCBI Taxonomy" id="92952"/>
    <lineage>
        <taxon>Eukaryota</taxon>
        <taxon>Fungi</taxon>
        <taxon>Dikarya</taxon>
        <taxon>Basidiomycota</taxon>
        <taxon>Agaricomycotina</taxon>
        <taxon>Tremellomycetes</taxon>
        <taxon>Filobasidiales</taxon>
        <taxon>Filobasidiaceae</taxon>
        <taxon>Naganishia</taxon>
    </lineage>
</organism>
<proteinExistence type="predicted"/>
<evidence type="ECO:0000313" key="1">
    <source>
        <dbReference type="EMBL" id="KAJ9110569.1"/>
    </source>
</evidence>
<name>A0ACC2WH95_9TREE</name>
<comment type="caution">
    <text evidence="1">The sequence shown here is derived from an EMBL/GenBank/DDBJ whole genome shotgun (WGS) entry which is preliminary data.</text>
</comment>
<gene>
    <name evidence="1" type="ORF">QFC20_002898</name>
</gene>
<keyword evidence="2" id="KW-1185">Reference proteome</keyword>
<dbReference type="Proteomes" id="UP001230649">
    <property type="component" value="Unassembled WGS sequence"/>
</dbReference>
<protein>
    <submittedName>
        <fullName evidence="1">Uncharacterized protein</fullName>
    </submittedName>
</protein>